<dbReference type="AlphaFoldDB" id="A0A1H8IXX5"/>
<name>A0A1H8IXX5_9BACI</name>
<protein>
    <submittedName>
        <fullName evidence="1">Uncharacterized protein</fullName>
    </submittedName>
</protein>
<organism evidence="1 2">
    <name type="scientific">Amphibacillus marinus</name>
    <dbReference type="NCBI Taxonomy" id="872970"/>
    <lineage>
        <taxon>Bacteria</taxon>
        <taxon>Bacillati</taxon>
        <taxon>Bacillota</taxon>
        <taxon>Bacilli</taxon>
        <taxon>Bacillales</taxon>
        <taxon>Bacillaceae</taxon>
        <taxon>Amphibacillus</taxon>
    </lineage>
</organism>
<accession>A0A1H8IXX5</accession>
<dbReference type="Proteomes" id="UP000199300">
    <property type="component" value="Unassembled WGS sequence"/>
</dbReference>
<keyword evidence="2" id="KW-1185">Reference proteome</keyword>
<dbReference type="EMBL" id="FODJ01000001">
    <property type="protein sequence ID" value="SEN73301.1"/>
    <property type="molecule type" value="Genomic_DNA"/>
</dbReference>
<evidence type="ECO:0000313" key="2">
    <source>
        <dbReference type="Proteomes" id="UP000199300"/>
    </source>
</evidence>
<dbReference type="CDD" id="cd19958">
    <property type="entry name" value="pyocin_knob"/>
    <property type="match status" value="1"/>
</dbReference>
<dbReference type="RefSeq" id="WP_091494948.1">
    <property type="nucleotide sequence ID" value="NZ_FODJ01000001.1"/>
</dbReference>
<dbReference type="OrthoDB" id="2667186at2"/>
<dbReference type="STRING" id="872970.SAMN04488134_101765"/>
<evidence type="ECO:0000313" key="1">
    <source>
        <dbReference type="EMBL" id="SEN73301.1"/>
    </source>
</evidence>
<gene>
    <name evidence="1" type="ORF">SAMN04488134_101765</name>
</gene>
<proteinExistence type="predicted"/>
<reference evidence="1 2" key="1">
    <citation type="submission" date="2016-10" db="EMBL/GenBank/DDBJ databases">
        <authorList>
            <person name="de Groot N.N."/>
        </authorList>
    </citation>
    <scope>NUCLEOTIDE SEQUENCE [LARGE SCALE GENOMIC DNA]</scope>
    <source>
        <strain evidence="1 2">CGMCC 1.10434</strain>
    </source>
</reference>
<sequence>MADKQWEVGSVIGLDDVLKWDRKVAPEELLQLVEQLQSGQITVAEARKWAESITVTLAGDVRGNVNIDGSGNVTLTVTVNKATQAEAEAGESNTRFMTPLRTAQAIFSAGLAKVADLAGHIANRSNPHQVTNEQVGLGNVDNAKQATKQEFDVHIDNEDNPHDVTTRQVNILPTSNTDVTGQSGISEYPFGITSLQIINRNGFPTAHGVLETVSQVSSSGYGYQIFSSRVTPRGIWFRNAISINSWTDWKEIETTDFSIGVNNLVPSFKSNEWLFSSLASPNIDDYKVTISTEGAGWITGRLFLSLEPNTQYFLGAKRADARVSIRLGHNLNGSTIGDKNEIFITPSDGLVTVRIDNSGATGSFIFENIYVVKGTKDVGWTFPAIDVKNHMADLNNPHKVTSEQINHLPAESISNDTGPDEFPVGISVVRANSDLGFPVQYGVLTTEKSSTRYTTQYYRPVQPANRGQMYFRNCTTNAGVWGDWMQVETTGGAQSKINTHANLKNNPHNVTAAQVGLGNVQNYSFDNILIDPTYDQFRGAASKNLGPASNNEGTVPFYILLARADVASKTAGTIMGSRSNSSSHYDAALFLVSVSCAENGDGAMVISLETRTPVANLVKVTFNSRRYFALKLILPQHRRFDVNMFQGMSTHIDEMRVVDEEDVTNEEAYSGGNARNVSVLGASGITVNDKPLVTPPDVLTVTGTSYTIPTNFGSSVVIRFTGSSNTNVTLASGAANLPAGTQLLLSNSANKTVNLIAQGSNGLQVKEGYIPSCSGVGSCMGLVKLDSTTWAVFGDVDVGGVG</sequence>